<gene>
    <name evidence="2" type="ORF">CQA54_00570</name>
</gene>
<dbReference type="EMBL" id="NXLT01000001">
    <property type="protein sequence ID" value="RDU68341.1"/>
    <property type="molecule type" value="Genomic_DNA"/>
</dbReference>
<keyword evidence="3" id="KW-1185">Reference proteome</keyword>
<dbReference type="PANTHER" id="PTHR11933:SF6">
    <property type="entry name" value="THIL AANH DOMAIN-CONTAINING PROTEIN"/>
    <property type="match status" value="1"/>
</dbReference>
<feature type="domain" description="NFACT protein RNA binding" evidence="1">
    <location>
        <begin position="250"/>
        <end position="330"/>
    </location>
</feature>
<proteinExistence type="predicted"/>
<dbReference type="Gene3D" id="3.40.50.620">
    <property type="entry name" value="HUPs"/>
    <property type="match status" value="1"/>
</dbReference>
<reference evidence="2 3" key="1">
    <citation type="submission" date="2018-04" db="EMBL/GenBank/DDBJ databases">
        <title>Novel Campyloabacter and Helicobacter Species and Strains.</title>
        <authorList>
            <person name="Mannion A.J."/>
            <person name="Shen Z."/>
            <person name="Fox J.G."/>
        </authorList>
    </citation>
    <scope>NUCLEOTIDE SEQUENCE [LARGE SCALE GENOMIC DNA]</scope>
    <source>
        <strain evidence="2 3">MIT 12-6600</strain>
    </source>
</reference>
<dbReference type="AlphaFoldDB" id="A0A3D8IUV8"/>
<keyword evidence="2" id="KW-0547">Nucleotide-binding</keyword>
<dbReference type="OrthoDB" id="9781887at2"/>
<dbReference type="Proteomes" id="UP000256514">
    <property type="component" value="Unassembled WGS sequence"/>
</dbReference>
<accession>A0A3D8IUV8</accession>
<organism evidence="2 3">
    <name type="scientific">Helicobacter equorum</name>
    <dbReference type="NCBI Taxonomy" id="361872"/>
    <lineage>
        <taxon>Bacteria</taxon>
        <taxon>Pseudomonadati</taxon>
        <taxon>Campylobacterota</taxon>
        <taxon>Epsilonproteobacteria</taxon>
        <taxon>Campylobacterales</taxon>
        <taxon>Helicobacteraceae</taxon>
        <taxon>Helicobacter</taxon>
    </lineage>
</organism>
<dbReference type="RefSeq" id="WP_115570299.1">
    <property type="nucleotide sequence ID" value="NZ_NXLT01000001.1"/>
</dbReference>
<evidence type="ECO:0000313" key="3">
    <source>
        <dbReference type="Proteomes" id="UP000256514"/>
    </source>
</evidence>
<evidence type="ECO:0000313" key="2">
    <source>
        <dbReference type="EMBL" id="RDU68341.1"/>
    </source>
</evidence>
<dbReference type="InterPro" id="IPR014729">
    <property type="entry name" value="Rossmann-like_a/b/a_fold"/>
</dbReference>
<dbReference type="Pfam" id="PF03054">
    <property type="entry name" value="tRNA_Me_trans"/>
    <property type="match status" value="1"/>
</dbReference>
<dbReference type="InterPro" id="IPR059101">
    <property type="entry name" value="NFACT-R_2"/>
</dbReference>
<keyword evidence="2" id="KW-0067">ATP-binding</keyword>
<sequence length="350" mass="39376">MKKALALFSGGCDSLIAMKLLKDQGIEVIAVHFNIGFGGNKDKLEYFKNATAQIPVELKIIDIRKQFFDSVLFKPKYGYGKYFNPCIDCHANMFGNAFSYLLECGADFVISGEVLGQRPKSQRAQALDEVKKLVREIGKDPKFDKILSRDGSDPNKPKTLDELLLRPMSAKLLTPSFPEKMGWVDRQKLLDVNGRGRTRQLEMIKAYGFKYYEKPGGGCLLTQDSIALKIKDLTAHRKMIFEDVEMIKVGRYMVLENGARCVIGRNEEENKKLQAPNPMMEQIVLLDSVGPMGLIEKNASKEDKLLGAQIVLGYAKTQDGVEYKVRVGDEIFCTQSLHKDKSAQYLLLKS</sequence>
<evidence type="ECO:0000259" key="1">
    <source>
        <dbReference type="Pfam" id="PF18297"/>
    </source>
</evidence>
<name>A0A3D8IUV8_9HELI</name>
<comment type="caution">
    <text evidence="2">The sequence shown here is derived from an EMBL/GenBank/DDBJ whole genome shotgun (WGS) entry which is preliminary data.</text>
</comment>
<dbReference type="PANTHER" id="PTHR11933">
    <property type="entry name" value="TRNA 5-METHYLAMINOMETHYL-2-THIOURIDYLATE -METHYLTRANSFERASE"/>
    <property type="match status" value="1"/>
</dbReference>
<protein>
    <submittedName>
        <fullName evidence="2">ATP-binding protein</fullName>
    </submittedName>
</protein>
<dbReference type="SUPFAM" id="SSF52402">
    <property type="entry name" value="Adenine nucleotide alpha hydrolases-like"/>
    <property type="match status" value="1"/>
</dbReference>
<dbReference type="GO" id="GO:0005524">
    <property type="term" value="F:ATP binding"/>
    <property type="evidence" value="ECO:0007669"/>
    <property type="project" value="UniProtKB-KW"/>
</dbReference>
<dbReference type="Pfam" id="PF18297">
    <property type="entry name" value="NFACT-R_2"/>
    <property type="match status" value="1"/>
</dbReference>